<proteinExistence type="predicted"/>
<dbReference type="InterPro" id="IPR001304">
    <property type="entry name" value="C-type_lectin-like"/>
</dbReference>
<evidence type="ECO:0000256" key="1">
    <source>
        <dbReference type="SAM" id="SignalP"/>
    </source>
</evidence>
<reference evidence="3" key="1">
    <citation type="submission" date="2025-08" db="UniProtKB">
        <authorList>
            <consortium name="Ensembl"/>
        </authorList>
    </citation>
    <scope>IDENTIFICATION</scope>
</reference>
<evidence type="ECO:0000313" key="4">
    <source>
        <dbReference type="Proteomes" id="UP000472260"/>
    </source>
</evidence>
<sequence>MLLTALLVGVTNPVRGLLADCHQRSLSHYTDSHATQTVTHHPGLHFPSSIALITHTQLTKLRSFTVSLMNNIFQRFANLPWCSSHCYYIIDEFKNWTEAQDYCRKYYYDLATFNKEENDQVIQTLVSGGYNDSVWIGLYDDCYSCRWSSGEKNSAPFSKGYLPYTPVYRYKNLHIPDVSYLVTVVYFMWFM</sequence>
<keyword evidence="1" id="KW-0732">Signal</keyword>
<feature type="signal peptide" evidence="1">
    <location>
        <begin position="1"/>
        <end position="16"/>
    </location>
</feature>
<evidence type="ECO:0000259" key="2">
    <source>
        <dbReference type="PROSITE" id="PS50041"/>
    </source>
</evidence>
<name>A0A671MY83_9TELE</name>
<dbReference type="PROSITE" id="PS50041">
    <property type="entry name" value="C_TYPE_LECTIN_2"/>
    <property type="match status" value="1"/>
</dbReference>
<dbReference type="AlphaFoldDB" id="A0A671MY83"/>
<keyword evidence="4" id="KW-1185">Reference proteome</keyword>
<evidence type="ECO:0000313" key="3">
    <source>
        <dbReference type="Ensembl" id="ENSSANP00000038524.1"/>
    </source>
</evidence>
<reference evidence="3" key="2">
    <citation type="submission" date="2025-09" db="UniProtKB">
        <authorList>
            <consortium name="Ensembl"/>
        </authorList>
    </citation>
    <scope>IDENTIFICATION</scope>
</reference>
<dbReference type="SUPFAM" id="SSF56436">
    <property type="entry name" value="C-type lectin-like"/>
    <property type="match status" value="1"/>
</dbReference>
<organism evidence="3 4">
    <name type="scientific">Sinocyclocheilus anshuiensis</name>
    <dbReference type="NCBI Taxonomy" id="1608454"/>
    <lineage>
        <taxon>Eukaryota</taxon>
        <taxon>Metazoa</taxon>
        <taxon>Chordata</taxon>
        <taxon>Craniata</taxon>
        <taxon>Vertebrata</taxon>
        <taxon>Euteleostomi</taxon>
        <taxon>Actinopterygii</taxon>
        <taxon>Neopterygii</taxon>
        <taxon>Teleostei</taxon>
        <taxon>Ostariophysi</taxon>
        <taxon>Cypriniformes</taxon>
        <taxon>Cyprinidae</taxon>
        <taxon>Cyprininae</taxon>
        <taxon>Sinocyclocheilus</taxon>
    </lineage>
</organism>
<dbReference type="InterPro" id="IPR016187">
    <property type="entry name" value="CTDL_fold"/>
</dbReference>
<dbReference type="PANTHER" id="PTHR45784:SF3">
    <property type="entry name" value="C-TYPE LECTIN DOMAIN FAMILY 4 MEMBER K-LIKE-RELATED"/>
    <property type="match status" value="1"/>
</dbReference>
<dbReference type="Ensembl" id="ENSSANT00000040997.1">
    <property type="protein sequence ID" value="ENSSANP00000038524.1"/>
    <property type="gene ID" value="ENSSANG00000019633.1"/>
</dbReference>
<dbReference type="Gene3D" id="3.10.100.10">
    <property type="entry name" value="Mannose-Binding Protein A, subunit A"/>
    <property type="match status" value="1"/>
</dbReference>
<feature type="domain" description="C-type lectin" evidence="2">
    <location>
        <begin position="82"/>
        <end position="189"/>
    </location>
</feature>
<feature type="chain" id="PRO_5025406952" description="C-type lectin domain-containing protein" evidence="1">
    <location>
        <begin position="17"/>
        <end position="191"/>
    </location>
</feature>
<dbReference type="PANTHER" id="PTHR45784">
    <property type="entry name" value="C-TYPE LECTIN DOMAIN FAMILY 20 MEMBER A-RELATED"/>
    <property type="match status" value="1"/>
</dbReference>
<dbReference type="Pfam" id="PF00059">
    <property type="entry name" value="Lectin_C"/>
    <property type="match status" value="1"/>
</dbReference>
<dbReference type="InterPro" id="IPR016186">
    <property type="entry name" value="C-type_lectin-like/link_sf"/>
</dbReference>
<accession>A0A671MY83</accession>
<dbReference type="Proteomes" id="UP000472260">
    <property type="component" value="Unassembled WGS sequence"/>
</dbReference>
<protein>
    <recommendedName>
        <fullName evidence="2">C-type lectin domain-containing protein</fullName>
    </recommendedName>
</protein>